<dbReference type="EMBL" id="CP139781">
    <property type="protein sequence ID" value="WRQ88396.1"/>
    <property type="molecule type" value="Genomic_DNA"/>
</dbReference>
<accession>A0ABZ1CA96</accession>
<dbReference type="Proteomes" id="UP000738431">
    <property type="component" value="Chromosome"/>
</dbReference>
<dbReference type="InterPro" id="IPR029044">
    <property type="entry name" value="Nucleotide-diphossugar_trans"/>
</dbReference>
<dbReference type="GO" id="GO:0016757">
    <property type="term" value="F:glycosyltransferase activity"/>
    <property type="evidence" value="ECO:0007669"/>
    <property type="project" value="UniProtKB-KW"/>
</dbReference>
<dbReference type="InterPro" id="IPR001173">
    <property type="entry name" value="Glyco_trans_2-like"/>
</dbReference>
<evidence type="ECO:0000313" key="3">
    <source>
        <dbReference type="Proteomes" id="UP000738431"/>
    </source>
</evidence>
<dbReference type="PANTHER" id="PTHR43179:SF7">
    <property type="entry name" value="RHAMNOSYLTRANSFERASE WBBL"/>
    <property type="match status" value="1"/>
</dbReference>
<sequence length="293" mass="32725">MIIVAYKSRDEIGACLESLPQVLNDRAVEVVVVDNYPADGTSEFVGEAFPWVTLLDPGENLGFGAANNLGFEATRGECVLFLNPDTICNQPALQHLVSRVLSEPAIGLITPRLVQADGEMDLACRRSIPTAWDGFCRGVGLSGRFPRSKRFAGYNLTYLPERETYPVGAINGAFMLGRRSVLAKVASPMVPQVFDESFFMYGDDLDLCVRVAQAGFQLVYDGRYDVVHLKGQSVAKDYDKMSVAIFDANRDVYLKHFGKTPVARWKWRCLFGMWKRLALWRASRRGSRRVRPA</sequence>
<name>A0ABZ1CA96_9BACT</name>
<reference evidence="2 3" key="1">
    <citation type="submission" date="2021-08" db="EMBL/GenBank/DDBJ databases">
        <authorList>
            <person name="Zhang D."/>
            <person name="Zhang A."/>
            <person name="Wang L."/>
        </authorList>
    </citation>
    <scope>NUCLEOTIDE SEQUENCE [LARGE SCALE GENOMIC DNA]</scope>
    <source>
        <strain evidence="2 3">WL0086</strain>
    </source>
</reference>
<dbReference type="Pfam" id="PF00535">
    <property type="entry name" value="Glycos_transf_2"/>
    <property type="match status" value="1"/>
</dbReference>
<dbReference type="RefSeq" id="WP_221032510.1">
    <property type="nucleotide sequence ID" value="NZ_CP139781.1"/>
</dbReference>
<keyword evidence="2" id="KW-0808">Transferase</keyword>
<evidence type="ECO:0000313" key="2">
    <source>
        <dbReference type="EMBL" id="WRQ88396.1"/>
    </source>
</evidence>
<keyword evidence="2" id="KW-0328">Glycosyltransferase</keyword>
<feature type="domain" description="Glycosyltransferase 2-like" evidence="1">
    <location>
        <begin position="2"/>
        <end position="117"/>
    </location>
</feature>
<keyword evidence="3" id="KW-1185">Reference proteome</keyword>
<dbReference type="Gene3D" id="3.90.550.10">
    <property type="entry name" value="Spore Coat Polysaccharide Biosynthesis Protein SpsA, Chain A"/>
    <property type="match status" value="1"/>
</dbReference>
<dbReference type="EC" id="2.4.-.-" evidence="2"/>
<evidence type="ECO:0000259" key="1">
    <source>
        <dbReference type="Pfam" id="PF00535"/>
    </source>
</evidence>
<dbReference type="SUPFAM" id="SSF53448">
    <property type="entry name" value="Nucleotide-diphospho-sugar transferases"/>
    <property type="match status" value="1"/>
</dbReference>
<reference evidence="2 3" key="2">
    <citation type="submission" date="2023-12" db="EMBL/GenBank/DDBJ databases">
        <title>Description of an unclassified Opitutus bacterium of Verrucomicrobiota.</title>
        <authorList>
            <person name="Zhang D.-F."/>
        </authorList>
    </citation>
    <scope>NUCLEOTIDE SEQUENCE [LARGE SCALE GENOMIC DNA]</scope>
    <source>
        <strain evidence="2 3">WL0086</strain>
    </source>
</reference>
<organism evidence="2 3">
    <name type="scientific">Actomonas aquatica</name>
    <dbReference type="NCBI Taxonomy" id="2866162"/>
    <lineage>
        <taxon>Bacteria</taxon>
        <taxon>Pseudomonadati</taxon>
        <taxon>Verrucomicrobiota</taxon>
        <taxon>Opitutia</taxon>
        <taxon>Opitutales</taxon>
        <taxon>Opitutaceae</taxon>
        <taxon>Actomonas</taxon>
    </lineage>
</organism>
<dbReference type="PANTHER" id="PTHR43179">
    <property type="entry name" value="RHAMNOSYLTRANSFERASE WBBL"/>
    <property type="match status" value="1"/>
</dbReference>
<proteinExistence type="predicted"/>
<dbReference type="CDD" id="cd04186">
    <property type="entry name" value="GT_2_like_c"/>
    <property type="match status" value="1"/>
</dbReference>
<gene>
    <name evidence="2" type="ORF">K1X11_003205</name>
</gene>
<protein>
    <submittedName>
        <fullName evidence="2">Glycosyltransferase family 2 protein</fullName>
        <ecNumber evidence="2">2.4.-.-</ecNumber>
    </submittedName>
</protein>